<keyword evidence="1" id="KW-1133">Transmembrane helix</keyword>
<feature type="chain" id="PRO_5024394202" description="Nose resistant-to-fluoxetine protein N-terminal domain-containing protein" evidence="2">
    <location>
        <begin position="20"/>
        <end position="659"/>
    </location>
</feature>
<feature type="transmembrane region" description="Helical" evidence="1">
    <location>
        <begin position="332"/>
        <end position="353"/>
    </location>
</feature>
<protein>
    <recommendedName>
        <fullName evidence="3">Nose resistant-to-fluoxetine protein N-terminal domain-containing protein</fullName>
    </recommendedName>
</protein>
<feature type="transmembrane region" description="Helical" evidence="1">
    <location>
        <begin position="290"/>
        <end position="312"/>
    </location>
</feature>
<gene>
    <name evidence="4" type="ORF">PPYR_15382</name>
</gene>
<keyword evidence="1" id="KW-0472">Membrane</keyword>
<feature type="transmembrane region" description="Helical" evidence="1">
    <location>
        <begin position="547"/>
        <end position="567"/>
    </location>
</feature>
<keyword evidence="1" id="KW-0812">Transmembrane</keyword>
<dbReference type="SMART" id="SM00703">
    <property type="entry name" value="NRF"/>
    <property type="match status" value="1"/>
</dbReference>
<dbReference type="AlphaFoldDB" id="A0A5N3ZYY3"/>
<evidence type="ECO:0000256" key="1">
    <source>
        <dbReference type="SAM" id="Phobius"/>
    </source>
</evidence>
<accession>A0A5N3ZYY3</accession>
<sequence>MDQLLVLIVVVLATGVVRASYLSERFGVLTSPKIFSRNVLGYLSNETSLRHRCRVELAQFATDLQDGRQWALNMYDANGKLPSGVLDGNLAELGSFDECLRIARTNDHGLTGKYCLASLYVPSLYVDNATLRLLHDGLEMNKMEFAVCYPSSCSATDLEKVTKGIGLNLTITESTCQTKATQYSLTAGSYVTLALACVILALIVASTIYEICLKGKSHWALKSFSLWSNGKLIFSIKKPGPNEIQSLSGIRTLAMTAVILVHVTNDRFEHLTRNTYYYSYWIHQAENGPIIRLSIVADVFLLISGCLVSYNFLQRKSKGAEVNIASYYVERYLRLTPSLVAMLLFTITWYGYIGSGPLWYQSKDFIRPCKTNWWSYLLYIQNYVIYSVEKAQTFGELLQYQCIGTTWYLSIDFQLYVLSPILLIPLARWRRETMAVTAGLTLLSIATTFTLAWKLKMCASNDCRNEDVYLKYYYYFVPTKASSWLIGFLLGSLMFNVKAEKTSIIKKNVAIPLMLAGIILYVGCLFGENRVVVSSYDRFENSFALALLRPANLLAVGCVIYVCEIGHGGIVTSFLSNPLFVVISRLTFAMYLVHLHVVHFSVNTGRVTPYVSGYTLLVNEFSGALLLSLLYGLVLSLSVELPAQHFVRYLMNASRMKKR</sequence>
<comment type="caution">
    <text evidence="4">The sequence shown here is derived from an EMBL/GenBank/DDBJ whole genome shotgun (WGS) entry which is preliminary data.</text>
</comment>
<evidence type="ECO:0000313" key="5">
    <source>
        <dbReference type="Proteomes" id="UP000327044"/>
    </source>
</evidence>
<dbReference type="InterPro" id="IPR006621">
    <property type="entry name" value="Nose-resist-to-fluoxetine_N"/>
</dbReference>
<feature type="transmembrane region" description="Helical" evidence="1">
    <location>
        <begin position="434"/>
        <end position="453"/>
    </location>
</feature>
<feature type="transmembrane region" description="Helical" evidence="1">
    <location>
        <begin position="473"/>
        <end position="497"/>
    </location>
</feature>
<dbReference type="Pfam" id="PF20146">
    <property type="entry name" value="NRF"/>
    <property type="match status" value="1"/>
</dbReference>
<feature type="transmembrane region" description="Helical" evidence="1">
    <location>
        <begin position="190"/>
        <end position="212"/>
    </location>
</feature>
<organism evidence="4 5">
    <name type="scientific">Photinus pyralis</name>
    <name type="common">Common eastern firefly</name>
    <name type="synonym">Lampyris pyralis</name>
    <dbReference type="NCBI Taxonomy" id="7054"/>
    <lineage>
        <taxon>Eukaryota</taxon>
        <taxon>Metazoa</taxon>
        <taxon>Ecdysozoa</taxon>
        <taxon>Arthropoda</taxon>
        <taxon>Hexapoda</taxon>
        <taxon>Insecta</taxon>
        <taxon>Pterygota</taxon>
        <taxon>Neoptera</taxon>
        <taxon>Endopterygota</taxon>
        <taxon>Coleoptera</taxon>
        <taxon>Polyphaga</taxon>
        <taxon>Elateriformia</taxon>
        <taxon>Elateroidea</taxon>
        <taxon>Lampyridae</taxon>
        <taxon>Lampyrinae</taxon>
        <taxon>Photinus</taxon>
    </lineage>
</organism>
<evidence type="ECO:0000256" key="2">
    <source>
        <dbReference type="SAM" id="SignalP"/>
    </source>
</evidence>
<evidence type="ECO:0000259" key="3">
    <source>
        <dbReference type="SMART" id="SM00703"/>
    </source>
</evidence>
<evidence type="ECO:0000313" key="4">
    <source>
        <dbReference type="EMBL" id="KAB0790282.1"/>
    </source>
</evidence>
<name>A0A5N3ZYY3_PHOPY</name>
<dbReference type="InterPro" id="IPR002656">
    <property type="entry name" value="Acyl_transf_3_dom"/>
</dbReference>
<dbReference type="EMBL" id="VVIM01001566">
    <property type="protein sequence ID" value="KAB0790282.1"/>
    <property type="molecule type" value="Genomic_DNA"/>
</dbReference>
<feature type="transmembrane region" description="Helical" evidence="1">
    <location>
        <begin position="407"/>
        <end position="427"/>
    </location>
</feature>
<dbReference type="Pfam" id="PF01757">
    <property type="entry name" value="Acyl_transf_3"/>
    <property type="match status" value="1"/>
</dbReference>
<keyword evidence="5" id="KW-1185">Reference proteome</keyword>
<dbReference type="InterPro" id="IPR052728">
    <property type="entry name" value="O2_lipid_transport_reg"/>
</dbReference>
<dbReference type="InParanoid" id="A0A5N3ZYY3"/>
<feature type="transmembrane region" description="Helical" evidence="1">
    <location>
        <begin position="579"/>
        <end position="601"/>
    </location>
</feature>
<proteinExistence type="predicted"/>
<dbReference type="Proteomes" id="UP000327044">
    <property type="component" value="Unassembled WGS sequence"/>
</dbReference>
<keyword evidence="2" id="KW-0732">Signal</keyword>
<feature type="domain" description="Nose resistant-to-fluoxetine protein N-terminal" evidence="3">
    <location>
        <begin position="50"/>
        <end position="178"/>
    </location>
</feature>
<feature type="transmembrane region" description="Helical" evidence="1">
    <location>
        <begin position="509"/>
        <end position="527"/>
    </location>
</feature>
<reference evidence="4 5" key="1">
    <citation type="journal article" date="2018" name="Elife">
        <title>Firefly genomes illuminate parallel origins of bioluminescence in beetles.</title>
        <authorList>
            <person name="Fallon T.R."/>
            <person name="Lower S.E."/>
            <person name="Chang C.H."/>
            <person name="Bessho-Uehara M."/>
            <person name="Martin G.J."/>
            <person name="Bewick A.J."/>
            <person name="Behringer M."/>
            <person name="Debat H.J."/>
            <person name="Wong I."/>
            <person name="Day J.C."/>
            <person name="Suvorov A."/>
            <person name="Silva C.J."/>
            <person name="Stanger-Hall K.F."/>
            <person name="Hall D.W."/>
            <person name="Schmitz R.J."/>
            <person name="Nelson D.R."/>
            <person name="Lewis S.M."/>
            <person name="Shigenobu S."/>
            <person name="Bybee S.M."/>
            <person name="Larracuente A.M."/>
            <person name="Oba Y."/>
            <person name="Weng J.K."/>
        </authorList>
    </citation>
    <scope>NUCLEOTIDE SEQUENCE [LARGE SCALE GENOMIC DNA]</scope>
    <source>
        <strain evidence="4">1611_PpyrPB1</strain>
        <tissue evidence="4">Whole body</tissue>
    </source>
</reference>
<dbReference type="PANTHER" id="PTHR11161:SF0">
    <property type="entry name" value="O-ACYLTRANSFERASE LIKE PROTEIN"/>
    <property type="match status" value="1"/>
</dbReference>
<feature type="signal peptide" evidence="2">
    <location>
        <begin position="1"/>
        <end position="19"/>
    </location>
</feature>
<feature type="transmembrane region" description="Helical" evidence="1">
    <location>
        <begin position="621"/>
        <end position="641"/>
    </location>
</feature>
<dbReference type="GO" id="GO:0016747">
    <property type="term" value="F:acyltransferase activity, transferring groups other than amino-acyl groups"/>
    <property type="evidence" value="ECO:0007669"/>
    <property type="project" value="InterPro"/>
</dbReference>
<dbReference type="PANTHER" id="PTHR11161">
    <property type="entry name" value="O-ACYLTRANSFERASE"/>
    <property type="match status" value="1"/>
</dbReference>